<proteinExistence type="predicted"/>
<keyword evidence="3" id="KW-0597">Phosphoprotein</keyword>
<dbReference type="PROSITE" id="PS50113">
    <property type="entry name" value="PAC"/>
    <property type="match status" value="1"/>
</dbReference>
<dbReference type="Gene3D" id="3.30.565.10">
    <property type="entry name" value="Histidine kinase-like ATPase, C-terminal domain"/>
    <property type="match status" value="1"/>
</dbReference>
<comment type="catalytic activity">
    <reaction evidence="1">
        <text>ATP + protein L-histidine = ADP + protein N-phospho-L-histidine.</text>
        <dbReference type="EC" id="2.7.13.3"/>
    </reaction>
</comment>
<evidence type="ECO:0000259" key="5">
    <source>
        <dbReference type="PROSITE" id="PS50109"/>
    </source>
</evidence>
<feature type="transmembrane region" description="Helical" evidence="4">
    <location>
        <begin position="95"/>
        <end position="116"/>
    </location>
</feature>
<dbReference type="InterPro" id="IPR013656">
    <property type="entry name" value="PAS_4"/>
</dbReference>
<comment type="caution">
    <text evidence="7">The sequence shown here is derived from an EMBL/GenBank/DDBJ whole genome shotgun (WGS) entry which is preliminary data.</text>
</comment>
<dbReference type="PANTHER" id="PTHR43065">
    <property type="entry name" value="SENSOR HISTIDINE KINASE"/>
    <property type="match status" value="1"/>
</dbReference>
<dbReference type="Pfam" id="PF08448">
    <property type="entry name" value="PAS_4"/>
    <property type="match status" value="1"/>
</dbReference>
<organism evidence="7 8">
    <name type="scientific">Azospirillum oleiclasticum</name>
    <dbReference type="NCBI Taxonomy" id="2735135"/>
    <lineage>
        <taxon>Bacteria</taxon>
        <taxon>Pseudomonadati</taxon>
        <taxon>Pseudomonadota</taxon>
        <taxon>Alphaproteobacteria</taxon>
        <taxon>Rhodospirillales</taxon>
        <taxon>Azospirillaceae</taxon>
        <taxon>Azospirillum</taxon>
    </lineage>
</organism>
<dbReference type="RefSeq" id="WP_180281087.1">
    <property type="nucleotide sequence ID" value="NZ_JABFDB010000002.1"/>
</dbReference>
<dbReference type="InterPro" id="IPR000700">
    <property type="entry name" value="PAS-assoc_C"/>
</dbReference>
<dbReference type="PRINTS" id="PR00344">
    <property type="entry name" value="BCTRLSENSOR"/>
</dbReference>
<gene>
    <name evidence="7" type="ORF">HND93_06415</name>
</gene>
<evidence type="ECO:0000256" key="3">
    <source>
        <dbReference type="ARBA" id="ARBA00022553"/>
    </source>
</evidence>
<dbReference type="Pfam" id="PF02518">
    <property type="entry name" value="HATPase_c"/>
    <property type="match status" value="1"/>
</dbReference>
<evidence type="ECO:0000256" key="4">
    <source>
        <dbReference type="SAM" id="Phobius"/>
    </source>
</evidence>
<dbReference type="InterPro" id="IPR035965">
    <property type="entry name" value="PAS-like_dom_sf"/>
</dbReference>
<dbReference type="NCBIfam" id="TIGR00229">
    <property type="entry name" value="sensory_box"/>
    <property type="match status" value="1"/>
</dbReference>
<feature type="transmembrane region" description="Helical" evidence="4">
    <location>
        <begin position="60"/>
        <end position="83"/>
    </location>
</feature>
<dbReference type="PROSITE" id="PS50109">
    <property type="entry name" value="HIS_KIN"/>
    <property type="match status" value="1"/>
</dbReference>
<evidence type="ECO:0000256" key="2">
    <source>
        <dbReference type="ARBA" id="ARBA00012438"/>
    </source>
</evidence>
<keyword evidence="8" id="KW-1185">Reference proteome</keyword>
<dbReference type="Pfam" id="PF25487">
    <property type="entry name" value="ETR1_N"/>
    <property type="match status" value="1"/>
</dbReference>
<feature type="domain" description="Histidine kinase" evidence="5">
    <location>
        <begin position="286"/>
        <end position="513"/>
    </location>
</feature>
<reference evidence="7 8" key="1">
    <citation type="submission" date="2020-05" db="EMBL/GenBank/DDBJ databases">
        <title>Azospirillum oleiclasticum sp. nov, a nitrogen-fixing and heavy crude oil-emulsifying bacterium isolated from the crude oil of Yumen Oilfield.</title>
        <authorList>
            <person name="Wu D."/>
            <person name="Cai M."/>
            <person name="Zhang X."/>
        </authorList>
    </citation>
    <scope>NUCLEOTIDE SEQUENCE [LARGE SCALE GENOMIC DNA]</scope>
    <source>
        <strain evidence="7 8">ROY-1-1-2</strain>
    </source>
</reference>
<keyword evidence="4" id="KW-0812">Transmembrane</keyword>
<dbReference type="SMART" id="SM00388">
    <property type="entry name" value="HisKA"/>
    <property type="match status" value="1"/>
</dbReference>
<dbReference type="Proteomes" id="UP000584642">
    <property type="component" value="Unassembled WGS sequence"/>
</dbReference>
<dbReference type="InterPro" id="IPR003661">
    <property type="entry name" value="HisK_dim/P_dom"/>
</dbReference>
<dbReference type="InterPro" id="IPR058544">
    <property type="entry name" value="ETR1_N"/>
</dbReference>
<dbReference type="Gene3D" id="1.10.287.130">
    <property type="match status" value="1"/>
</dbReference>
<dbReference type="SUPFAM" id="SSF47384">
    <property type="entry name" value="Homodimeric domain of signal transducing histidine kinase"/>
    <property type="match status" value="1"/>
</dbReference>
<dbReference type="SUPFAM" id="SSF55785">
    <property type="entry name" value="PYP-like sensor domain (PAS domain)"/>
    <property type="match status" value="1"/>
</dbReference>
<sequence length="524" mass="56892">MLGGFAALFDRSAFIPHGICLAWQPELLALHVSSDALIGLSYYSIPLALVYFVHRRRDVAFSWVFWLFAAFILACGTTHFASIWTLWTPDYGLEALIKVATALVSMLTAVALWVLMPKALALPSPRQLAEANVALQHEITVRRQAEERYSGFFNNLAEALFIVTVRPDGQFAFDAVNPAHARSTGLDPASLCGRTVAEALPAATAATATRQFAACIEQGRPVDFEDAMELPVGQRIWHVVLVPVFDGGGRVVQILGSARDITERRRLQEELIQTSKLATLGTLAAGMAHEMSQPLNVIRMWAENSLSRLRRNELDPERLTKVLTIVADQTERMGRIIDHIRSFSRRDSAGGALFDPAEGVAFAVEMVRHQYQLEDITVEVTGDGDGCAVNGHRLQFEQVIVNLLANARDAIKERRAGGVPAAGLIRIAVEADPAGRNIRIAVTDNGGGIPAHVLPRIFDPFFTTKEVGAGTGLGLSIGYGIITAMQGRIEAETVEHGDGLRGTRILITLPATQPSSEEGGRSHG</sequence>
<evidence type="ECO:0000313" key="8">
    <source>
        <dbReference type="Proteomes" id="UP000584642"/>
    </source>
</evidence>
<dbReference type="EC" id="2.7.13.3" evidence="2"/>
<dbReference type="EMBL" id="JABFDB010000002">
    <property type="protein sequence ID" value="NYZ19338.1"/>
    <property type="molecule type" value="Genomic_DNA"/>
</dbReference>
<feature type="domain" description="PAC" evidence="6">
    <location>
        <begin position="222"/>
        <end position="273"/>
    </location>
</feature>
<evidence type="ECO:0000259" key="6">
    <source>
        <dbReference type="PROSITE" id="PS50113"/>
    </source>
</evidence>
<dbReference type="InterPro" id="IPR036097">
    <property type="entry name" value="HisK_dim/P_sf"/>
</dbReference>
<dbReference type="Gene3D" id="3.30.450.20">
    <property type="entry name" value="PAS domain"/>
    <property type="match status" value="1"/>
</dbReference>
<dbReference type="InterPro" id="IPR000014">
    <property type="entry name" value="PAS"/>
</dbReference>
<dbReference type="Pfam" id="PF00512">
    <property type="entry name" value="HisKA"/>
    <property type="match status" value="1"/>
</dbReference>
<dbReference type="InterPro" id="IPR003594">
    <property type="entry name" value="HATPase_dom"/>
</dbReference>
<protein>
    <recommendedName>
        <fullName evidence="2">histidine kinase</fullName>
        <ecNumber evidence="2">2.7.13.3</ecNumber>
    </recommendedName>
</protein>
<keyword evidence="4" id="KW-1133">Transmembrane helix</keyword>
<dbReference type="SMART" id="SM00387">
    <property type="entry name" value="HATPase_c"/>
    <property type="match status" value="1"/>
</dbReference>
<keyword evidence="4" id="KW-0472">Membrane</keyword>
<evidence type="ECO:0000313" key="7">
    <source>
        <dbReference type="EMBL" id="NYZ19338.1"/>
    </source>
</evidence>
<accession>A0ABX2T849</accession>
<dbReference type="PANTHER" id="PTHR43065:SF42">
    <property type="entry name" value="TWO-COMPONENT SENSOR PPRA"/>
    <property type="match status" value="1"/>
</dbReference>
<dbReference type="InterPro" id="IPR004358">
    <property type="entry name" value="Sig_transdc_His_kin-like_C"/>
</dbReference>
<dbReference type="SUPFAM" id="SSF55874">
    <property type="entry name" value="ATPase domain of HSP90 chaperone/DNA topoisomerase II/histidine kinase"/>
    <property type="match status" value="1"/>
</dbReference>
<dbReference type="InterPro" id="IPR036890">
    <property type="entry name" value="HATPase_C_sf"/>
</dbReference>
<evidence type="ECO:0000256" key="1">
    <source>
        <dbReference type="ARBA" id="ARBA00000085"/>
    </source>
</evidence>
<dbReference type="InterPro" id="IPR005467">
    <property type="entry name" value="His_kinase_dom"/>
</dbReference>
<name>A0ABX2T849_9PROT</name>
<feature type="transmembrane region" description="Helical" evidence="4">
    <location>
        <begin position="36"/>
        <end position="53"/>
    </location>
</feature>
<dbReference type="CDD" id="cd00082">
    <property type="entry name" value="HisKA"/>
    <property type="match status" value="1"/>
</dbReference>